<evidence type="ECO:0000256" key="3">
    <source>
        <dbReference type="ARBA" id="ARBA00022729"/>
    </source>
</evidence>
<comment type="function">
    <text evidence="1">Probably involved in the defense reaction of plants against pathogens.</text>
</comment>
<dbReference type="OMA" id="NPGHYEQ"/>
<dbReference type="AlphaFoldDB" id="I3S886"/>
<evidence type="ECO:0000256" key="7">
    <source>
        <dbReference type="SAM" id="SignalP"/>
    </source>
</evidence>
<reference evidence="9" key="1">
    <citation type="submission" date="2012-05" db="EMBL/GenBank/DDBJ databases">
        <authorList>
            <person name="Krishnakumar V."/>
            <person name="Cheung F."/>
            <person name="Xiao Y."/>
            <person name="Chan A."/>
            <person name="Moskal W.A."/>
            <person name="Town C.D."/>
        </authorList>
    </citation>
    <scope>NUCLEOTIDE SEQUENCE</scope>
</reference>
<dbReference type="PANTHER" id="PTHR10334">
    <property type="entry name" value="CYSTEINE-RICH SECRETORY PROTEIN-RELATED"/>
    <property type="match status" value="1"/>
</dbReference>
<sequence>MGFSKVTLSLIMCVLCLGHYVVYGQDSRADYLNAHNAARSAVNVPNLVWDDTVAAFAQNYANQRKGDCKLVHSGGGGRYGENLAWGKPDLSGTGAVKLWVDEKANYDYNSNSCASGKQCGHYTQVVWKNSMRLGCAKVKCDNGGGTFITCNYDPPGNYVGQKPY</sequence>
<keyword evidence="4" id="KW-0611">Plant defense</keyword>
<dbReference type="InterPro" id="IPR035940">
    <property type="entry name" value="CAP_sf"/>
</dbReference>
<evidence type="ECO:0000256" key="4">
    <source>
        <dbReference type="ARBA" id="ARBA00022821"/>
    </source>
</evidence>
<accession>I3S886</accession>
<dbReference type="OrthoDB" id="337038at2759"/>
<evidence type="ECO:0000256" key="1">
    <source>
        <dbReference type="ARBA" id="ARBA00003143"/>
    </source>
</evidence>
<dbReference type="PROSITE" id="PS01010">
    <property type="entry name" value="CRISP_2"/>
    <property type="match status" value="1"/>
</dbReference>
<dbReference type="InterPro" id="IPR002413">
    <property type="entry name" value="V5_allergen-like"/>
</dbReference>
<dbReference type="SUPFAM" id="SSF55797">
    <property type="entry name" value="PR-1-like"/>
    <property type="match status" value="1"/>
</dbReference>
<dbReference type="RefSeq" id="XP_057428425.1">
    <property type="nucleotide sequence ID" value="XM_057572442.1"/>
</dbReference>
<protein>
    <recommendedName>
        <fullName evidence="8">SCP domain-containing protein</fullName>
    </recommendedName>
</protein>
<proteinExistence type="evidence at transcript level"/>
<evidence type="ECO:0000256" key="6">
    <source>
        <dbReference type="ARBA" id="ARBA00023265"/>
    </source>
</evidence>
<keyword evidence="5" id="KW-1015">Disulfide bond</keyword>
<keyword evidence="3 7" id="KW-0732">Signal</keyword>
<evidence type="ECO:0000256" key="2">
    <source>
        <dbReference type="ARBA" id="ARBA00009923"/>
    </source>
</evidence>
<dbReference type="FunFam" id="3.40.33.10:FF:000006">
    <property type="entry name" value="Putative pathogenesis-related protein 1"/>
    <property type="match status" value="1"/>
</dbReference>
<keyword evidence="6" id="KW-0568">Pathogenesis-related protein</keyword>
<dbReference type="GO" id="GO:0098542">
    <property type="term" value="P:defense response to other organism"/>
    <property type="evidence" value="ECO:0007669"/>
    <property type="project" value="UniProtKB-ARBA"/>
</dbReference>
<dbReference type="PRINTS" id="PR00838">
    <property type="entry name" value="V5ALLERGEN"/>
</dbReference>
<dbReference type="GeneID" id="130721859"/>
<dbReference type="InterPro" id="IPR018244">
    <property type="entry name" value="Allrgn_V5/Tpx1_CS"/>
</dbReference>
<dbReference type="GO" id="GO:0005576">
    <property type="term" value="C:extracellular region"/>
    <property type="evidence" value="ECO:0007669"/>
    <property type="project" value="InterPro"/>
</dbReference>
<evidence type="ECO:0000256" key="5">
    <source>
        <dbReference type="ARBA" id="ARBA00023157"/>
    </source>
</evidence>
<dbReference type="Pfam" id="PF00188">
    <property type="entry name" value="CAP"/>
    <property type="match status" value="1"/>
</dbReference>
<dbReference type="EMBL" id="BT136683">
    <property type="protein sequence ID" value="AFK36478.1"/>
    <property type="molecule type" value="mRNA"/>
</dbReference>
<dbReference type="PRINTS" id="PR00837">
    <property type="entry name" value="V5TPXLIKE"/>
</dbReference>
<dbReference type="InterPro" id="IPR014044">
    <property type="entry name" value="CAP_dom"/>
</dbReference>
<dbReference type="KEGG" id="lja:130721859"/>
<evidence type="ECO:0000259" key="8">
    <source>
        <dbReference type="SMART" id="SM00198"/>
    </source>
</evidence>
<feature type="signal peptide" evidence="7">
    <location>
        <begin position="1"/>
        <end position="24"/>
    </location>
</feature>
<organism evidence="9">
    <name type="scientific">Lotus japonicus</name>
    <name type="common">Lotus corniculatus var. japonicus</name>
    <dbReference type="NCBI Taxonomy" id="34305"/>
    <lineage>
        <taxon>Eukaryota</taxon>
        <taxon>Viridiplantae</taxon>
        <taxon>Streptophyta</taxon>
        <taxon>Embryophyta</taxon>
        <taxon>Tracheophyta</taxon>
        <taxon>Spermatophyta</taxon>
        <taxon>Magnoliopsida</taxon>
        <taxon>eudicotyledons</taxon>
        <taxon>Gunneridae</taxon>
        <taxon>Pentapetalae</taxon>
        <taxon>rosids</taxon>
        <taxon>fabids</taxon>
        <taxon>Fabales</taxon>
        <taxon>Fabaceae</taxon>
        <taxon>Papilionoideae</taxon>
        <taxon>50 kb inversion clade</taxon>
        <taxon>NPAAA clade</taxon>
        <taxon>Hologalegina</taxon>
        <taxon>robinioid clade</taxon>
        <taxon>Loteae</taxon>
        <taxon>Lotus</taxon>
    </lineage>
</organism>
<name>I3S886_LOTJA</name>
<evidence type="ECO:0000313" key="9">
    <source>
        <dbReference type="EMBL" id="AFK36478.1"/>
    </source>
</evidence>
<dbReference type="CDD" id="cd05381">
    <property type="entry name" value="CAP_PR-1"/>
    <property type="match status" value="1"/>
</dbReference>
<dbReference type="InterPro" id="IPR001283">
    <property type="entry name" value="CRISP-related"/>
</dbReference>
<dbReference type="Gene3D" id="3.40.33.10">
    <property type="entry name" value="CAP"/>
    <property type="match status" value="1"/>
</dbReference>
<feature type="chain" id="PRO_5003678700" description="SCP domain-containing protein" evidence="7">
    <location>
        <begin position="25"/>
        <end position="164"/>
    </location>
</feature>
<feature type="domain" description="SCP" evidence="8">
    <location>
        <begin position="26"/>
        <end position="160"/>
    </location>
</feature>
<dbReference type="PROSITE" id="PS01009">
    <property type="entry name" value="CRISP_1"/>
    <property type="match status" value="1"/>
</dbReference>
<dbReference type="SMART" id="SM00198">
    <property type="entry name" value="SCP"/>
    <property type="match status" value="1"/>
</dbReference>
<comment type="similarity">
    <text evidence="2">Belongs to the CRISP family.</text>
</comment>